<keyword evidence="1" id="KW-1133">Transmembrane helix</keyword>
<keyword evidence="3" id="KW-1185">Reference proteome</keyword>
<dbReference type="AlphaFoldDB" id="A0A5C4VVT2"/>
<protein>
    <submittedName>
        <fullName evidence="2">Uncharacterized protein</fullName>
    </submittedName>
</protein>
<feature type="transmembrane region" description="Helical" evidence="1">
    <location>
        <begin position="199"/>
        <end position="221"/>
    </location>
</feature>
<feature type="transmembrane region" description="Helical" evidence="1">
    <location>
        <begin position="228"/>
        <end position="247"/>
    </location>
</feature>
<keyword evidence="1" id="KW-0812">Transmembrane</keyword>
<accession>A0A5C4VVT2</accession>
<name>A0A5C4VVT2_9ACTN</name>
<dbReference type="EMBL" id="VDMP01000024">
    <property type="protein sequence ID" value="TNM39419.1"/>
    <property type="molecule type" value="Genomic_DNA"/>
</dbReference>
<feature type="transmembrane region" description="Helical" evidence="1">
    <location>
        <begin position="112"/>
        <end position="131"/>
    </location>
</feature>
<dbReference type="OrthoDB" id="3819831at2"/>
<gene>
    <name evidence="2" type="ORF">FHP29_10915</name>
</gene>
<feature type="transmembrane region" description="Helical" evidence="1">
    <location>
        <begin position="294"/>
        <end position="313"/>
    </location>
</feature>
<sequence>MSDLSRLLRVELARYVHRRAVLVLLGACLVVPVLVGAMTLWDSRPVSADDHALAEARARAECMDRPRVHNDTAGSIDLGGLCLARVSERTEELLSRPPLDLDEEREGGSGPAVASLVAIALLLAGTTFTGHDWASRSVSNQLLFEPRRGRVWAAKAAVVSGAALVVAALVLSSYWLVLATVAEARETLRPGQLVDALQMGWRASGVAAAAALLGFAMTTLFRSTVATIGILLGFAVAGSLLLAGLGVSERWNPAMNLVALIDDGTTYYDDKCAYYDAGHPGDHSCAEVLSFTDAALYLGTIVGLVCVASDRSFRRRDVP</sequence>
<reference evidence="2 3" key="1">
    <citation type="journal article" date="2016" name="Int. J. Syst. Evol. Microbiol.">
        <title>Nocardioides albidus sp. nov., an actinobacterium isolated from garden soil.</title>
        <authorList>
            <person name="Singh H."/>
            <person name="Du J."/>
            <person name="Trinh H."/>
            <person name="Won K."/>
            <person name="Yang J.E."/>
            <person name="Yin C."/>
            <person name="Kook M."/>
            <person name="Yi T.H."/>
        </authorList>
    </citation>
    <scope>NUCLEOTIDE SEQUENCE [LARGE SCALE GENOMIC DNA]</scope>
    <source>
        <strain evidence="2 3">CCTCC AB 2015297</strain>
    </source>
</reference>
<comment type="caution">
    <text evidence="2">The sequence shown here is derived from an EMBL/GenBank/DDBJ whole genome shotgun (WGS) entry which is preliminary data.</text>
</comment>
<proteinExistence type="predicted"/>
<keyword evidence="1" id="KW-0472">Membrane</keyword>
<evidence type="ECO:0000256" key="1">
    <source>
        <dbReference type="SAM" id="Phobius"/>
    </source>
</evidence>
<dbReference type="Proteomes" id="UP000313231">
    <property type="component" value="Unassembled WGS sequence"/>
</dbReference>
<feature type="transmembrane region" description="Helical" evidence="1">
    <location>
        <begin position="152"/>
        <end position="179"/>
    </location>
</feature>
<dbReference type="RefSeq" id="WP_139622910.1">
    <property type="nucleotide sequence ID" value="NZ_VDMP01000024.1"/>
</dbReference>
<organism evidence="2 3">
    <name type="scientific">Nocardioides albidus</name>
    <dbReference type="NCBI Taxonomy" id="1517589"/>
    <lineage>
        <taxon>Bacteria</taxon>
        <taxon>Bacillati</taxon>
        <taxon>Actinomycetota</taxon>
        <taxon>Actinomycetes</taxon>
        <taxon>Propionibacteriales</taxon>
        <taxon>Nocardioidaceae</taxon>
        <taxon>Nocardioides</taxon>
    </lineage>
</organism>
<feature type="transmembrane region" description="Helical" evidence="1">
    <location>
        <begin position="21"/>
        <end position="41"/>
    </location>
</feature>
<evidence type="ECO:0000313" key="3">
    <source>
        <dbReference type="Proteomes" id="UP000313231"/>
    </source>
</evidence>
<evidence type="ECO:0000313" key="2">
    <source>
        <dbReference type="EMBL" id="TNM39419.1"/>
    </source>
</evidence>